<dbReference type="PROSITE" id="PS50005">
    <property type="entry name" value="TPR"/>
    <property type="match status" value="1"/>
</dbReference>
<name>A0A5M8P085_9BACT</name>
<dbReference type="AlphaFoldDB" id="A0A5M8P085"/>
<dbReference type="EC" id="3.4.-.-" evidence="5"/>
<evidence type="ECO:0000313" key="6">
    <source>
        <dbReference type="Proteomes" id="UP000324575"/>
    </source>
</evidence>
<evidence type="ECO:0000256" key="3">
    <source>
        <dbReference type="PROSITE-ProRule" id="PRU00339"/>
    </source>
</evidence>
<dbReference type="SMART" id="SM00028">
    <property type="entry name" value="TPR"/>
    <property type="match status" value="2"/>
</dbReference>
<evidence type="ECO:0000313" key="5">
    <source>
        <dbReference type="EMBL" id="KAA6301833.1"/>
    </source>
</evidence>
<dbReference type="InterPro" id="IPR019734">
    <property type="entry name" value="TPR_rpt"/>
</dbReference>
<dbReference type="PANTHER" id="PTHR45586">
    <property type="entry name" value="TPR REPEAT-CONTAINING PROTEIN PA4667"/>
    <property type="match status" value="1"/>
</dbReference>
<dbReference type="EMBL" id="SNRX01000013">
    <property type="protein sequence ID" value="KAA6301833.1"/>
    <property type="molecule type" value="Genomic_DNA"/>
</dbReference>
<dbReference type="GO" id="GO:0008233">
    <property type="term" value="F:peptidase activity"/>
    <property type="evidence" value="ECO:0007669"/>
    <property type="project" value="UniProtKB-KW"/>
</dbReference>
<dbReference type="SUPFAM" id="SSF48452">
    <property type="entry name" value="TPR-like"/>
    <property type="match status" value="2"/>
</dbReference>
<comment type="caution">
    <text evidence="5">The sequence shown here is derived from an EMBL/GenBank/DDBJ whole genome shotgun (WGS) entry which is preliminary data.</text>
</comment>
<accession>A0A5M8P085</accession>
<keyword evidence="5" id="KW-0645">Protease</keyword>
<reference evidence="5 6" key="1">
    <citation type="submission" date="2019-03" db="EMBL/GenBank/DDBJ databases">
        <title>Single cell metagenomics reveals metabolic interactions within the superorganism composed of flagellate Streblomastix strix and complex community of Bacteroidetes bacteria on its surface.</title>
        <authorList>
            <person name="Treitli S.C."/>
            <person name="Kolisko M."/>
            <person name="Husnik F."/>
            <person name="Keeling P."/>
            <person name="Hampl V."/>
        </authorList>
    </citation>
    <scope>NUCLEOTIDE SEQUENCE [LARGE SCALE GENOMIC DNA]</scope>
    <source>
        <strain evidence="5">St1</strain>
    </source>
</reference>
<keyword evidence="1" id="KW-0677">Repeat</keyword>
<dbReference type="Gene3D" id="1.25.40.10">
    <property type="entry name" value="Tetratricopeptide repeat domain"/>
    <property type="match status" value="1"/>
</dbReference>
<feature type="chain" id="PRO_5024407083" evidence="4">
    <location>
        <begin position="20"/>
        <end position="411"/>
    </location>
</feature>
<organism evidence="5 6">
    <name type="scientific">Candidatus Ordinivivax streblomastigis</name>
    <dbReference type="NCBI Taxonomy" id="2540710"/>
    <lineage>
        <taxon>Bacteria</taxon>
        <taxon>Pseudomonadati</taxon>
        <taxon>Bacteroidota</taxon>
        <taxon>Bacteroidia</taxon>
        <taxon>Bacteroidales</taxon>
        <taxon>Candidatus Ordinivivax</taxon>
    </lineage>
</organism>
<keyword evidence="4" id="KW-0732">Signal</keyword>
<dbReference type="InterPro" id="IPR011990">
    <property type="entry name" value="TPR-like_helical_dom_sf"/>
</dbReference>
<dbReference type="Proteomes" id="UP000324575">
    <property type="component" value="Unassembled WGS sequence"/>
</dbReference>
<gene>
    <name evidence="5" type="ORF">EZS26_001996</name>
</gene>
<evidence type="ECO:0000256" key="1">
    <source>
        <dbReference type="ARBA" id="ARBA00022737"/>
    </source>
</evidence>
<evidence type="ECO:0000256" key="4">
    <source>
        <dbReference type="SAM" id="SignalP"/>
    </source>
</evidence>
<feature type="signal peptide" evidence="4">
    <location>
        <begin position="1"/>
        <end position="19"/>
    </location>
</feature>
<keyword evidence="5" id="KW-0378">Hydrolase</keyword>
<dbReference type="Pfam" id="PF13414">
    <property type="entry name" value="TPR_11"/>
    <property type="match status" value="1"/>
</dbReference>
<proteinExistence type="predicted"/>
<dbReference type="PANTHER" id="PTHR45586:SF1">
    <property type="entry name" value="LIPOPOLYSACCHARIDE ASSEMBLY PROTEIN B"/>
    <property type="match status" value="1"/>
</dbReference>
<dbReference type="PROSITE" id="PS50293">
    <property type="entry name" value="TPR_REGION"/>
    <property type="match status" value="1"/>
</dbReference>
<keyword evidence="2 3" id="KW-0802">TPR repeat</keyword>
<feature type="repeat" description="TPR" evidence="3">
    <location>
        <begin position="289"/>
        <end position="322"/>
    </location>
</feature>
<dbReference type="InterPro" id="IPR051012">
    <property type="entry name" value="CellSynth/LPSAsmb/PSIAsmb"/>
</dbReference>
<evidence type="ECO:0000256" key="2">
    <source>
        <dbReference type="ARBA" id="ARBA00022803"/>
    </source>
</evidence>
<sequence>MKKSVFLFAICLFAGLTFAQKKAVNLAKTEVKSLTPNIGDAREAIKGALTNPETADKAETWFVAGRVEDKSFGLEQAKEIIGQKANDDVMYPSLDQIYPYFAVADSLDQLPNEKGKVKLKYRDDIQAILAANRPYYTNAGSYFYNKGNYQKAYENFKFYGDIPKLSIFEGDTKHKFEVLAEDSNAVRFRYYAALAALQIPNQDAALEIYLEIKDMGFSENEIYQRIAEIYKEKTDTVHYVAILQQGTSKFPAEAYYILNLINITINQGNTIEAIDYLNKAIEVSTDNQAQLYDVLGIVYENLGELDNAINNVKKALEIDPDYTDALSHLGRIYYNIGIEERNEVNAINDKKQYEQAKVKYEKYFKDAIPYFEKAYQANSEDKDAVIALRNIYYALGKNAEYEKWDKIYSGE</sequence>
<protein>
    <submittedName>
        <fullName evidence="5">Beta-barrel assembly-enhancing protease</fullName>
        <ecNumber evidence="5">3.4.-.-</ecNumber>
    </submittedName>
</protein>
<dbReference type="GO" id="GO:0006508">
    <property type="term" value="P:proteolysis"/>
    <property type="evidence" value="ECO:0007669"/>
    <property type="project" value="UniProtKB-KW"/>
</dbReference>